<dbReference type="RefSeq" id="WP_240178861.1">
    <property type="nucleotide sequence ID" value="NZ_CP092362.2"/>
</dbReference>
<reference evidence="1" key="1">
    <citation type="submission" date="2022-08" db="EMBL/GenBank/DDBJ databases">
        <title>Whole genome sequencing of non-tuberculosis mycobacteria type-strains.</title>
        <authorList>
            <person name="Igarashi Y."/>
            <person name="Osugi A."/>
            <person name="Mitarai S."/>
        </authorList>
    </citation>
    <scope>NUCLEOTIDE SEQUENCE</scope>
    <source>
        <strain evidence="1">JCM 16369</strain>
    </source>
</reference>
<gene>
    <name evidence="1" type="ORF">MI149_04780</name>
</gene>
<accession>A0ABY3TRY0</accession>
<dbReference type="InterPro" id="IPR011032">
    <property type="entry name" value="GroES-like_sf"/>
</dbReference>
<keyword evidence="2" id="KW-1185">Reference proteome</keyword>
<dbReference type="Gene3D" id="3.90.180.10">
    <property type="entry name" value="Medium-chain alcohol dehydrogenases, catalytic domain"/>
    <property type="match status" value="1"/>
</dbReference>
<dbReference type="SUPFAM" id="SSF50129">
    <property type="entry name" value="GroES-like"/>
    <property type="match status" value="1"/>
</dbReference>
<evidence type="ECO:0000313" key="2">
    <source>
        <dbReference type="Proteomes" id="UP001055337"/>
    </source>
</evidence>
<proteinExistence type="predicted"/>
<sequence>MTESFVVQRNDLRTTHWDESPAPSLEEGQVRLRIDAFALTSNNITYAALGDVMNYWQFYPTGDPSTGRVPVWGFASVVESRCPGVEVDERFYGYWPMADEVVLQATDVHPGGFAEGSEHRRALHAVYNQYVRCSADPGYRADREAQQALLRPLFATSFLIDDFLADNEFFGAKTVILSSASSKTAYGTAFCLAQRRGTPEEVRVVGLTSAANAEFTRSLGCYDDVLCYDDAATLADVASVYVDMSGDTAVRLAVHSRLGDLLAYSCAVGATHWDALGGGGDLPGPPPQLFFAPEQARKRAAEWGQGGLQERMASAWTAFMARIDNAEQPWMTVVTRHGRDAVEQCYRALLDGTVPANEGHILSV</sequence>
<evidence type="ECO:0000313" key="1">
    <source>
        <dbReference type="EMBL" id="ULN42439.1"/>
    </source>
</evidence>
<dbReference type="Proteomes" id="UP001055337">
    <property type="component" value="Chromosome"/>
</dbReference>
<organism evidence="1 2">
    <name type="scientific">Mycolicibacterium crocinum</name>
    <dbReference type="NCBI Taxonomy" id="388459"/>
    <lineage>
        <taxon>Bacteria</taxon>
        <taxon>Bacillati</taxon>
        <taxon>Actinomycetota</taxon>
        <taxon>Actinomycetes</taxon>
        <taxon>Mycobacteriales</taxon>
        <taxon>Mycobacteriaceae</taxon>
        <taxon>Mycolicibacterium</taxon>
    </lineage>
</organism>
<dbReference type="Pfam" id="PF11017">
    <property type="entry name" value="DUF2855"/>
    <property type="match status" value="1"/>
</dbReference>
<dbReference type="InterPro" id="IPR021276">
    <property type="entry name" value="DUF2855"/>
</dbReference>
<name>A0ABY3TRY0_9MYCO</name>
<dbReference type="EMBL" id="CP092362">
    <property type="protein sequence ID" value="ULN42439.1"/>
    <property type="molecule type" value="Genomic_DNA"/>
</dbReference>
<protein>
    <submittedName>
        <fullName evidence="1">DUF2855 family protein</fullName>
    </submittedName>
</protein>